<dbReference type="RefSeq" id="WP_112708984.1">
    <property type="nucleotide sequence ID" value="NZ_QMEU01000038.1"/>
</dbReference>
<feature type="region of interest" description="Disordered" evidence="1">
    <location>
        <begin position="77"/>
        <end position="104"/>
    </location>
</feature>
<feature type="region of interest" description="Disordered" evidence="1">
    <location>
        <begin position="853"/>
        <end position="917"/>
    </location>
</feature>
<feature type="compositionally biased region" description="Polar residues" evidence="1">
    <location>
        <begin position="946"/>
        <end position="959"/>
    </location>
</feature>
<sequence length="1040" mass="113274">MTESLCTPGSCESRPTVAVLGAGIAGLTAAHELAERGFVVTVYEGRPDERNGLGAQPAGTYPPVKIGGLAASQYSTVGPQGGSQAQLRPFPGRRGQPRPPGRAVAGEHGFRFFPAYYLHTWDMLQRIPVYQYSGTAGWTPTSRTVYDNVRRVITQGMTVGGKPSLVFPRERPRSPAEFLGILNQIAGLGFTAEDLAIFQSRILRYLATSPLRRAIELQNLSAYDFFVGYDSSTGTRQFSYSPSFDALLREMPRVLAAFDSRWGDARTNITTYLQLYLNMDRHDDKADGVLNGPTTEVWFDNWYHHLVALGVRFVRGVASRLDSFALDPSQPPHLRPRVQITFADGTRVTPDYTVVAVDAPAAESITAPLRAAGTGGTVARLDGFTTSAPPPDGPLQPAAARVPRRRNPYNMDELGRVPWDRFQTLCGIQYYFDTEFQLLRGHMLYAGTEWALSSINQHGFWEKEPILDRDGHVSVLSVDVGDFNTLSRHLGKAARDCAPDELAAEVWRQIVAALTSNNESLAAEAMPWPAWYALDRGLKMAAGPGQGQGRVVQNETPYLVPIIGDWDNRPGSDPWNPHGSSWSSAPPEDWWLEDLELRNVWQARHGGYQVHNNSVVFGGTWNKTFTRMTSMEAACESGRHAVNSILDHYVWVASGGRDRREKTTLAWEFPFGFLDQGLSSPIRFPTPAGDYCYVFDIENREPADTRLLRNIDSKFCEQSLPHPLDIPAALSFGAPPSPIPTFTGGQKMFTPTADSNQQLLNYLQAWRQILDQWTAMAAASPFPYAPNAFPTAPPGGQFAPPFTPFMPLMPTAPFMPPAPSAAATPPAPPAPADYAQQLFSYLQAWRQYLEQAAGTMAPSTQPSNTGQPTGVPNGGGNAGTKRPPNTPIPPESDTGSKGGPQDGDGNGSSSTWPPPMQRLAPEAYTVSQISGVGSELAGTPLGHGLESSQLIPPNDDLSYQSDRIELPRELIQRLDPRASSARPGTSYVLSGTTEPQAGSAFLRTMHNVEPTASPQVAPRSLFSTPGASTSFREHGETPSP</sequence>
<dbReference type="PANTHER" id="PTHR42923:SF46">
    <property type="entry name" value="AMINE OXIDASE"/>
    <property type="match status" value="1"/>
</dbReference>
<dbReference type="SUPFAM" id="SSF51905">
    <property type="entry name" value="FAD/NAD(P)-binding domain"/>
    <property type="match status" value="1"/>
</dbReference>
<feature type="region of interest" description="Disordered" evidence="1">
    <location>
        <begin position="1011"/>
        <end position="1040"/>
    </location>
</feature>
<dbReference type="Gene3D" id="3.50.50.60">
    <property type="entry name" value="FAD/NAD(P)-binding domain"/>
    <property type="match status" value="1"/>
</dbReference>
<organism evidence="2 3">
    <name type="scientific">Mycobacterium colombiense</name>
    <dbReference type="NCBI Taxonomy" id="339268"/>
    <lineage>
        <taxon>Bacteria</taxon>
        <taxon>Bacillati</taxon>
        <taxon>Actinomycetota</taxon>
        <taxon>Actinomycetes</taxon>
        <taxon>Mycobacteriales</taxon>
        <taxon>Mycobacteriaceae</taxon>
        <taxon>Mycobacterium</taxon>
        <taxon>Mycobacterium avium complex (MAC)</taxon>
    </lineage>
</organism>
<feature type="compositionally biased region" description="Polar residues" evidence="1">
    <location>
        <begin position="77"/>
        <end position="86"/>
    </location>
</feature>
<proteinExistence type="predicted"/>
<dbReference type="Pfam" id="PF13450">
    <property type="entry name" value="NAD_binding_8"/>
    <property type="match status" value="1"/>
</dbReference>
<dbReference type="Proteomes" id="UP000250347">
    <property type="component" value="Unassembled WGS sequence"/>
</dbReference>
<feature type="compositionally biased region" description="Polar residues" evidence="1">
    <location>
        <begin position="1021"/>
        <end position="1030"/>
    </location>
</feature>
<comment type="caution">
    <text evidence="2">The sequence shown here is derived from an EMBL/GenBank/DDBJ whole genome shotgun (WGS) entry which is preliminary data.</text>
</comment>
<dbReference type="EMBL" id="QMEU01000038">
    <property type="protein sequence ID" value="RAU94446.1"/>
    <property type="molecule type" value="Genomic_DNA"/>
</dbReference>
<evidence type="ECO:0000256" key="1">
    <source>
        <dbReference type="SAM" id="MobiDB-lite"/>
    </source>
</evidence>
<dbReference type="InterPro" id="IPR050464">
    <property type="entry name" value="Zeta_carotene_desat/Oxidored"/>
</dbReference>
<gene>
    <name evidence="2" type="ORF">DQP58_14225</name>
</gene>
<evidence type="ECO:0000313" key="2">
    <source>
        <dbReference type="EMBL" id="RAU94446.1"/>
    </source>
</evidence>
<feature type="region of interest" description="Disordered" evidence="1">
    <location>
        <begin position="935"/>
        <end position="959"/>
    </location>
</feature>
<name>A0A329KR32_9MYCO</name>
<dbReference type="GO" id="GO:0016491">
    <property type="term" value="F:oxidoreductase activity"/>
    <property type="evidence" value="ECO:0007669"/>
    <property type="project" value="TreeGrafter"/>
</dbReference>
<dbReference type="AlphaFoldDB" id="A0A329KR32"/>
<accession>A0A329KR32</accession>
<dbReference type="PANTHER" id="PTHR42923">
    <property type="entry name" value="PROTOPORPHYRINOGEN OXIDASE"/>
    <property type="match status" value="1"/>
</dbReference>
<feature type="compositionally biased region" description="Gly residues" evidence="1">
    <location>
        <begin position="896"/>
        <end position="906"/>
    </location>
</feature>
<dbReference type="InterPro" id="IPR036188">
    <property type="entry name" value="FAD/NAD-bd_sf"/>
</dbReference>
<protein>
    <submittedName>
        <fullName evidence="2">Oxidoreductase</fullName>
    </submittedName>
</protein>
<reference evidence="2 3" key="1">
    <citation type="submission" date="2018-06" db="EMBL/GenBank/DDBJ databases">
        <title>NTM in soil in Japan.</title>
        <authorList>
            <person name="Ohya K."/>
        </authorList>
    </citation>
    <scope>NUCLEOTIDE SEQUENCE [LARGE SCALE GENOMIC DNA]</scope>
    <source>
        <strain evidence="2 3">GF76</strain>
    </source>
</reference>
<evidence type="ECO:0000313" key="3">
    <source>
        <dbReference type="Proteomes" id="UP000250347"/>
    </source>
</evidence>
<feature type="compositionally biased region" description="Basic and acidic residues" evidence="1">
    <location>
        <begin position="1031"/>
        <end position="1040"/>
    </location>
</feature>
<feature type="compositionally biased region" description="Polar residues" evidence="1">
    <location>
        <begin position="857"/>
        <end position="870"/>
    </location>
</feature>